<proteinExistence type="predicted"/>
<sequence>MVTGQQVRTWVQGYARAWTTHGRKDITVLFTSQAESHEWPYETNWIGREAIVDGWLSRVPWQEGGWDFEWTILTINGDTAASAGTGRYRELGTFANLWTVTFDKNGRCSMFRMWNNQV</sequence>
<comment type="caution">
    <text evidence="2">The sequence shown here is derived from an EMBL/GenBank/DDBJ whole genome shotgun (WGS) entry which is preliminary data.</text>
</comment>
<dbReference type="RefSeq" id="WP_250922567.1">
    <property type="nucleotide sequence ID" value="NZ_JAMQAW010000036.1"/>
</dbReference>
<evidence type="ECO:0000313" key="2">
    <source>
        <dbReference type="EMBL" id="MCM2392265.1"/>
    </source>
</evidence>
<dbReference type="InterPro" id="IPR032710">
    <property type="entry name" value="NTF2-like_dom_sf"/>
</dbReference>
<keyword evidence="3" id="KW-1185">Reference proteome</keyword>
<name>A0ABT0UUY9_9ACTN</name>
<protein>
    <submittedName>
        <fullName evidence="2">Nuclear transport factor 2 family protein</fullName>
    </submittedName>
</protein>
<dbReference type="SUPFAM" id="SSF54427">
    <property type="entry name" value="NTF2-like"/>
    <property type="match status" value="1"/>
</dbReference>
<gene>
    <name evidence="2" type="ORF">NBG84_28960</name>
</gene>
<reference evidence="2" key="1">
    <citation type="submission" date="2022-06" db="EMBL/GenBank/DDBJ databases">
        <title>Genome public.</title>
        <authorList>
            <person name="Sun Q."/>
        </authorList>
    </citation>
    <scope>NUCLEOTIDE SEQUENCE</scope>
    <source>
        <strain evidence="2">CWNU-1</strain>
    </source>
</reference>
<dbReference type="EMBL" id="JAMQAW010000036">
    <property type="protein sequence ID" value="MCM2392265.1"/>
    <property type="molecule type" value="Genomic_DNA"/>
</dbReference>
<accession>A0ABT0UUY9</accession>
<dbReference type="Gene3D" id="3.10.450.50">
    <property type="match status" value="1"/>
</dbReference>
<evidence type="ECO:0000313" key="3">
    <source>
        <dbReference type="Proteomes" id="UP001431429"/>
    </source>
</evidence>
<organism evidence="2 3">
    <name type="scientific">Streptomyces albipurpureus</name>
    <dbReference type="NCBI Taxonomy" id="2897419"/>
    <lineage>
        <taxon>Bacteria</taxon>
        <taxon>Bacillati</taxon>
        <taxon>Actinomycetota</taxon>
        <taxon>Actinomycetes</taxon>
        <taxon>Kitasatosporales</taxon>
        <taxon>Streptomycetaceae</taxon>
        <taxon>Streptomyces</taxon>
    </lineage>
</organism>
<dbReference type="Proteomes" id="UP001431429">
    <property type="component" value="Unassembled WGS sequence"/>
</dbReference>
<evidence type="ECO:0000259" key="1">
    <source>
        <dbReference type="Pfam" id="PF12680"/>
    </source>
</evidence>
<dbReference type="InterPro" id="IPR037401">
    <property type="entry name" value="SnoaL-like"/>
</dbReference>
<feature type="domain" description="SnoaL-like" evidence="1">
    <location>
        <begin position="11"/>
        <end position="94"/>
    </location>
</feature>
<dbReference type="Pfam" id="PF12680">
    <property type="entry name" value="SnoaL_2"/>
    <property type="match status" value="1"/>
</dbReference>